<protein>
    <submittedName>
        <fullName evidence="1">Uncharacterized protein</fullName>
    </submittedName>
</protein>
<gene>
    <name evidence="1" type="ORF">EAH84_04120</name>
</gene>
<dbReference type="AlphaFoldDB" id="A0A502CS41"/>
<organism evidence="1 2">
    <name type="scientific">Sphingomonas oligophenolica</name>
    <dbReference type="NCBI Taxonomy" id="301154"/>
    <lineage>
        <taxon>Bacteria</taxon>
        <taxon>Pseudomonadati</taxon>
        <taxon>Pseudomonadota</taxon>
        <taxon>Alphaproteobacteria</taxon>
        <taxon>Sphingomonadales</taxon>
        <taxon>Sphingomonadaceae</taxon>
        <taxon>Sphingomonas</taxon>
    </lineage>
</organism>
<accession>A0A502CS41</accession>
<proteinExistence type="predicted"/>
<dbReference type="EMBL" id="RCZK01000002">
    <property type="protein sequence ID" value="TPG14616.1"/>
    <property type="molecule type" value="Genomic_DNA"/>
</dbReference>
<sequence>MRFAPSAALLMAAPVVAQYPEAPSQRLPVAQANAPGAPLGDSGIGYADLADLVIAAPVIVDATIRSTAKIKPAEAPGLRPGLTRYYVEADVGTLVRGADGIPAQVGYLIDVAPDSSGRLPKFKKRRVLVFGRHAPTGAGQLQLVAPDAQRDWTPELDAEVRRIARASLAQDAPPRITGIGNAFHVPGALPGEGETQVFLTTANGAPVSLSVLRRPGERPRWAVALSDIVDEAAAPPPPRSLLWYRLACGLPAALPATSTTALAPDDAAKAQADYAFVLAQLGPCGRTRAEPIS</sequence>
<name>A0A502CS41_9SPHN</name>
<comment type="caution">
    <text evidence="1">The sequence shown here is derived from an EMBL/GenBank/DDBJ whole genome shotgun (WGS) entry which is preliminary data.</text>
</comment>
<evidence type="ECO:0000313" key="1">
    <source>
        <dbReference type="EMBL" id="TPG14616.1"/>
    </source>
</evidence>
<reference evidence="1 2" key="1">
    <citation type="journal article" date="2019" name="Environ. Microbiol.">
        <title>Species interactions and distinct microbial communities in high Arctic permafrost affected cryosols are associated with the CH4 and CO2 gas fluxes.</title>
        <authorList>
            <person name="Altshuler I."/>
            <person name="Hamel J."/>
            <person name="Turney S."/>
            <person name="Magnuson E."/>
            <person name="Levesque R."/>
            <person name="Greer C."/>
            <person name="Whyte L.G."/>
        </authorList>
    </citation>
    <scope>NUCLEOTIDE SEQUENCE [LARGE SCALE GENOMIC DNA]</scope>
    <source>
        <strain evidence="1 2">S5.1</strain>
    </source>
</reference>
<evidence type="ECO:0000313" key="2">
    <source>
        <dbReference type="Proteomes" id="UP000318413"/>
    </source>
</evidence>
<keyword evidence="2" id="KW-1185">Reference proteome</keyword>
<dbReference type="OrthoDB" id="7406594at2"/>
<dbReference type="Proteomes" id="UP000318413">
    <property type="component" value="Unassembled WGS sequence"/>
</dbReference>